<dbReference type="PANTHER" id="PTHR11157:SF133">
    <property type="entry name" value="ELONGATION OF FATTY ACIDS PROTEIN"/>
    <property type="match status" value="1"/>
</dbReference>
<feature type="transmembrane region" description="Helical" evidence="10">
    <location>
        <begin position="33"/>
        <end position="52"/>
    </location>
</feature>
<dbReference type="EC" id="2.3.1.-" evidence="10"/>
<evidence type="ECO:0000256" key="9">
    <source>
        <dbReference type="ARBA" id="ARBA00023160"/>
    </source>
</evidence>
<comment type="similarity">
    <text evidence="10">Belongs to the ELO family.</text>
</comment>
<feature type="transmembrane region" description="Helical" evidence="10">
    <location>
        <begin position="190"/>
        <end position="209"/>
    </location>
</feature>
<dbReference type="Pfam" id="PF01151">
    <property type="entry name" value="ELO"/>
    <property type="match status" value="1"/>
</dbReference>
<feature type="transmembrane region" description="Helical" evidence="10">
    <location>
        <begin position="105"/>
        <end position="123"/>
    </location>
</feature>
<keyword evidence="2 10" id="KW-0444">Lipid biosynthesis</keyword>
<evidence type="ECO:0000256" key="8">
    <source>
        <dbReference type="ARBA" id="ARBA00023136"/>
    </source>
</evidence>
<evidence type="ECO:0000256" key="1">
    <source>
        <dbReference type="ARBA" id="ARBA00004141"/>
    </source>
</evidence>
<evidence type="ECO:0000313" key="11">
    <source>
        <dbReference type="EMBL" id="NDV35850.1"/>
    </source>
</evidence>
<dbReference type="GO" id="GO:0009922">
    <property type="term" value="F:fatty acid elongase activity"/>
    <property type="evidence" value="ECO:0007669"/>
    <property type="project" value="InterPro"/>
</dbReference>
<sequence length="233" mass="26892">MLSISAMYVVTAVLGRQVMKDKPAVNLGHFSKAYNFIQVILSVYMAWGIFGPGGLKSKLFGINDEHTQQLEYFVWIHYWSKMLDFVDTLMIVLKKNDRQFTFLHVYHHGSIVAIWGYLLYAGVGTGTTAFGAGLNSIIHAIMYSHYFIVSIGLHNPFKKYITTAQLVQFVLCIIHSLAVAAFETSTVQPFWWIQFVYQCSMFYLFMDFFKKNYSAEKNEGDQKEKTLRRRKAE</sequence>
<organism evidence="11">
    <name type="scientific">Arcella intermedia</name>
    <dbReference type="NCBI Taxonomy" id="1963864"/>
    <lineage>
        <taxon>Eukaryota</taxon>
        <taxon>Amoebozoa</taxon>
        <taxon>Tubulinea</taxon>
        <taxon>Elardia</taxon>
        <taxon>Arcellinida</taxon>
        <taxon>Sphaerothecina</taxon>
        <taxon>Arcellidae</taxon>
        <taxon>Arcella</taxon>
    </lineage>
</organism>
<dbReference type="GO" id="GO:0005789">
    <property type="term" value="C:endoplasmic reticulum membrane"/>
    <property type="evidence" value="ECO:0007669"/>
    <property type="project" value="TreeGrafter"/>
</dbReference>
<keyword evidence="8 10" id="KW-0472">Membrane</keyword>
<evidence type="ECO:0000256" key="5">
    <source>
        <dbReference type="ARBA" id="ARBA00022832"/>
    </source>
</evidence>
<protein>
    <recommendedName>
        <fullName evidence="10">Elongation of fatty acids protein</fullName>
        <ecNumber evidence="10">2.3.1.-</ecNumber>
    </recommendedName>
</protein>
<dbReference type="AlphaFoldDB" id="A0A6B2LGB2"/>
<keyword evidence="5 10" id="KW-0276">Fatty acid metabolism</keyword>
<comment type="subcellular location">
    <subcellularLocation>
        <location evidence="1">Membrane</location>
        <topology evidence="1">Multi-pass membrane protein</topology>
    </subcellularLocation>
</comment>
<keyword evidence="9 10" id="KW-0275">Fatty acid biosynthesis</keyword>
<feature type="transmembrane region" description="Helical" evidence="10">
    <location>
        <begin position="160"/>
        <end position="178"/>
    </location>
</feature>
<feature type="transmembrane region" description="Helical" evidence="10">
    <location>
        <begin position="129"/>
        <end position="148"/>
    </location>
</feature>
<keyword evidence="7 10" id="KW-0443">Lipid metabolism</keyword>
<dbReference type="GO" id="GO:0042761">
    <property type="term" value="P:very long-chain fatty acid biosynthetic process"/>
    <property type="evidence" value="ECO:0007669"/>
    <property type="project" value="TreeGrafter"/>
</dbReference>
<evidence type="ECO:0000256" key="3">
    <source>
        <dbReference type="ARBA" id="ARBA00022679"/>
    </source>
</evidence>
<accession>A0A6B2LGB2</accession>
<keyword evidence="6 10" id="KW-1133">Transmembrane helix</keyword>
<dbReference type="GO" id="GO:0030148">
    <property type="term" value="P:sphingolipid biosynthetic process"/>
    <property type="evidence" value="ECO:0007669"/>
    <property type="project" value="TreeGrafter"/>
</dbReference>
<dbReference type="PANTHER" id="PTHR11157">
    <property type="entry name" value="FATTY ACID ACYL TRANSFERASE-RELATED"/>
    <property type="match status" value="1"/>
</dbReference>
<evidence type="ECO:0000256" key="7">
    <source>
        <dbReference type="ARBA" id="ARBA00023098"/>
    </source>
</evidence>
<evidence type="ECO:0000256" key="4">
    <source>
        <dbReference type="ARBA" id="ARBA00022692"/>
    </source>
</evidence>
<dbReference type="EMBL" id="GIBP01006881">
    <property type="protein sequence ID" value="NDV35850.1"/>
    <property type="molecule type" value="Transcribed_RNA"/>
</dbReference>
<dbReference type="InterPro" id="IPR002076">
    <property type="entry name" value="ELO_fam"/>
</dbReference>
<comment type="catalytic activity">
    <reaction evidence="10">
        <text>an acyl-CoA + malonyl-CoA + H(+) = a 3-oxoacyl-CoA + CO2 + CoA</text>
        <dbReference type="Rhea" id="RHEA:50252"/>
        <dbReference type="ChEBI" id="CHEBI:15378"/>
        <dbReference type="ChEBI" id="CHEBI:16526"/>
        <dbReference type="ChEBI" id="CHEBI:57287"/>
        <dbReference type="ChEBI" id="CHEBI:57384"/>
        <dbReference type="ChEBI" id="CHEBI:58342"/>
        <dbReference type="ChEBI" id="CHEBI:90726"/>
    </reaction>
    <physiologicalReaction direction="left-to-right" evidence="10">
        <dbReference type="Rhea" id="RHEA:50253"/>
    </physiologicalReaction>
</comment>
<evidence type="ECO:0000256" key="10">
    <source>
        <dbReference type="RuleBase" id="RU361115"/>
    </source>
</evidence>
<evidence type="ECO:0000256" key="2">
    <source>
        <dbReference type="ARBA" id="ARBA00022516"/>
    </source>
</evidence>
<reference evidence="11" key="1">
    <citation type="journal article" date="2020" name="J. Eukaryot. Microbiol.">
        <title>De novo Sequencing, Assembly and Annotation of the Transcriptome for the Free-Living Testate Amoeba Arcella intermedia.</title>
        <authorList>
            <person name="Ribeiro G.M."/>
            <person name="Porfirio-Sousa A.L."/>
            <person name="Maurer-Alcala X.X."/>
            <person name="Katz L.A."/>
            <person name="Lahr D.J.G."/>
        </authorList>
    </citation>
    <scope>NUCLEOTIDE SEQUENCE</scope>
</reference>
<name>A0A6B2LGB2_9EUKA</name>
<dbReference type="GO" id="GO:0034625">
    <property type="term" value="P:fatty acid elongation, monounsaturated fatty acid"/>
    <property type="evidence" value="ECO:0007669"/>
    <property type="project" value="TreeGrafter"/>
</dbReference>
<proteinExistence type="inferred from homology"/>
<dbReference type="GO" id="GO:0019367">
    <property type="term" value="P:fatty acid elongation, saturated fatty acid"/>
    <property type="evidence" value="ECO:0007669"/>
    <property type="project" value="TreeGrafter"/>
</dbReference>
<keyword evidence="3 10" id="KW-0808">Transferase</keyword>
<evidence type="ECO:0000256" key="6">
    <source>
        <dbReference type="ARBA" id="ARBA00022989"/>
    </source>
</evidence>
<dbReference type="GO" id="GO:0034626">
    <property type="term" value="P:fatty acid elongation, polyunsaturated fatty acid"/>
    <property type="evidence" value="ECO:0007669"/>
    <property type="project" value="TreeGrafter"/>
</dbReference>
<keyword evidence="4 10" id="KW-0812">Transmembrane</keyword>